<dbReference type="GO" id="GO:0003871">
    <property type="term" value="F:5-methyltetrahydropteroyltriglutamate-homocysteine S-methyltransferase activity"/>
    <property type="evidence" value="ECO:0007669"/>
    <property type="project" value="InterPro"/>
</dbReference>
<evidence type="ECO:0000313" key="5">
    <source>
        <dbReference type="EMBL" id="ADN36645.1"/>
    </source>
</evidence>
<dbReference type="EMBL" id="CP002117">
    <property type="protein sequence ID" value="ADN36645.1"/>
    <property type="molecule type" value="Genomic_DNA"/>
</dbReference>
<accession>E1RIQ3</accession>
<dbReference type="Gene3D" id="3.20.20.210">
    <property type="match status" value="1"/>
</dbReference>
<dbReference type="AlphaFoldDB" id="E1RIQ3"/>
<protein>
    <submittedName>
        <fullName evidence="5">Methionine synthase vitamin-B12 independent</fullName>
    </submittedName>
</protein>
<sequence length="298" mass="32148">MKIMAKPLPTTVVGSYPAVKAKGFKSLLDPEKEALETAVSDQIEAGIDIISTGQVRGDMISTIISRLPGISGQEVKGLIKPASGPITVSDTKYAVSKHGKVKAMFAGPSTIAHALKIKTPMYRDRDEIIPDITSALVREAGYLQETGITILQIDEPILSTGIANMNVAYESIRSIAGSLRVPTCLHVCGNIGSIIDVLLKMPVDIIDLEFANNPDNLETISKNEIRDKIIGYGVVDSADTNIDPVKTIISRIEKGVDLFGPEKLLIDPDCGLRMHERSVAFGKLKNMTEAAETVRIQL</sequence>
<dbReference type="GO" id="GO:0009086">
    <property type="term" value="P:methionine biosynthetic process"/>
    <property type="evidence" value="ECO:0007669"/>
    <property type="project" value="InterPro"/>
</dbReference>
<evidence type="ECO:0000256" key="1">
    <source>
        <dbReference type="ARBA" id="ARBA00001947"/>
    </source>
</evidence>
<dbReference type="InterPro" id="IPR038071">
    <property type="entry name" value="UROD/MetE-like_sf"/>
</dbReference>
<comment type="cofactor">
    <cofactor evidence="1">
        <name>Zn(2+)</name>
        <dbReference type="ChEBI" id="CHEBI:29105"/>
    </cofactor>
</comment>
<keyword evidence="2" id="KW-0479">Metal-binding</keyword>
<dbReference type="SUPFAM" id="SSF51726">
    <property type="entry name" value="UROD/MetE-like"/>
    <property type="match status" value="1"/>
</dbReference>
<dbReference type="Proteomes" id="UP000006565">
    <property type="component" value="Chromosome"/>
</dbReference>
<dbReference type="eggNOG" id="arCOG01876">
    <property type="taxonomic scope" value="Archaea"/>
</dbReference>
<organism evidence="5 6">
    <name type="scientific">Methanolacinia petrolearia (strain DSM 11571 / OCM 486 / SEBR 4847)</name>
    <name type="common">Methanoplanus petrolearius</name>
    <dbReference type="NCBI Taxonomy" id="679926"/>
    <lineage>
        <taxon>Archaea</taxon>
        <taxon>Methanobacteriati</taxon>
        <taxon>Methanobacteriota</taxon>
        <taxon>Stenosarchaea group</taxon>
        <taxon>Methanomicrobia</taxon>
        <taxon>Methanomicrobiales</taxon>
        <taxon>Methanomicrobiaceae</taxon>
        <taxon>Methanolacinia</taxon>
    </lineage>
</organism>
<feature type="domain" description="Cobalamin-independent methionine synthase MetE C-terminal/archaeal" evidence="4">
    <location>
        <begin position="8"/>
        <end position="292"/>
    </location>
</feature>
<keyword evidence="6" id="KW-1185">Reference proteome</keyword>
<evidence type="ECO:0000259" key="4">
    <source>
        <dbReference type="Pfam" id="PF01717"/>
    </source>
</evidence>
<dbReference type="Pfam" id="PF01717">
    <property type="entry name" value="Meth_synt_2"/>
    <property type="match status" value="1"/>
</dbReference>
<dbReference type="RefSeq" id="WP_013329822.1">
    <property type="nucleotide sequence ID" value="NC_014507.1"/>
</dbReference>
<dbReference type="KEGG" id="mpi:Mpet_1893"/>
<dbReference type="NCBIfam" id="NF002119">
    <property type="entry name" value="PRK00957.1"/>
    <property type="match status" value="1"/>
</dbReference>
<dbReference type="STRING" id="679926.Mpet_1893"/>
<dbReference type="InterPro" id="IPR002629">
    <property type="entry name" value="Met_Synth_C/arc"/>
</dbReference>
<keyword evidence="3" id="KW-0862">Zinc</keyword>
<evidence type="ECO:0000256" key="3">
    <source>
        <dbReference type="ARBA" id="ARBA00022833"/>
    </source>
</evidence>
<dbReference type="GO" id="GO:0008270">
    <property type="term" value="F:zinc ion binding"/>
    <property type="evidence" value="ECO:0007669"/>
    <property type="project" value="InterPro"/>
</dbReference>
<dbReference type="CDD" id="cd03311">
    <property type="entry name" value="CIMS_C_terminal_like"/>
    <property type="match status" value="1"/>
</dbReference>
<gene>
    <name evidence="5" type="ordered locus">Mpet_1893</name>
</gene>
<reference evidence="5 6" key="1">
    <citation type="journal article" date="2010" name="Stand. Genomic Sci.">
        <title>Complete genome sequence of Methanoplanus petrolearius type strain (SEBR 4847).</title>
        <authorList>
            <person name="Brambilla E."/>
            <person name="Djao O.D."/>
            <person name="Daligault H."/>
            <person name="Lapidus A."/>
            <person name="Lucas S."/>
            <person name="Hammon N."/>
            <person name="Nolan M."/>
            <person name="Tice H."/>
            <person name="Cheng J.F."/>
            <person name="Han C."/>
            <person name="Tapia R."/>
            <person name="Goodwin L."/>
            <person name="Pitluck S."/>
            <person name="Liolios K."/>
            <person name="Ivanova N."/>
            <person name="Mavromatis K."/>
            <person name="Mikhailova N."/>
            <person name="Pati A."/>
            <person name="Chen A."/>
            <person name="Palaniappan K."/>
            <person name="Land M."/>
            <person name="Hauser L."/>
            <person name="Chang Y.J."/>
            <person name="Jeffries C.D."/>
            <person name="Rohde M."/>
            <person name="Spring S."/>
            <person name="Sikorski J."/>
            <person name="Goker M."/>
            <person name="Woyke T."/>
            <person name="Bristow J."/>
            <person name="Eisen J.A."/>
            <person name="Markowitz V."/>
            <person name="Hugenholtz P."/>
            <person name="Kyrpides N.C."/>
            <person name="Klenk H.P."/>
        </authorList>
    </citation>
    <scope>NUCLEOTIDE SEQUENCE [LARGE SCALE GENOMIC DNA]</scope>
    <source>
        <strain evidence="6">DSM 11571 / OCM 486 / SEBR 4847</strain>
    </source>
</reference>
<dbReference type="GeneID" id="9744370"/>
<name>E1RIQ3_METP4</name>
<proteinExistence type="predicted"/>
<evidence type="ECO:0000256" key="2">
    <source>
        <dbReference type="ARBA" id="ARBA00022723"/>
    </source>
</evidence>
<dbReference type="OrthoDB" id="17656at2157"/>
<dbReference type="HOGENOM" id="CLU_040013_3_2_2"/>
<evidence type="ECO:0000313" key="6">
    <source>
        <dbReference type="Proteomes" id="UP000006565"/>
    </source>
</evidence>
<dbReference type="PANTHER" id="PTHR30519">
    <property type="entry name" value="5-METHYLTETRAHYDROPTEROYLTRIGLUTAMATE--HOMOCYSTEINE METHYLTRANSFERASE"/>
    <property type="match status" value="1"/>
</dbReference>